<dbReference type="GO" id="GO:0015937">
    <property type="term" value="P:coenzyme A biosynthetic process"/>
    <property type="evidence" value="ECO:0007669"/>
    <property type="project" value="UniProtKB-UniRule"/>
</dbReference>
<dbReference type="EC" id="2.7.1.24" evidence="8 9"/>
<comment type="caution">
    <text evidence="10">The sequence shown here is derived from an EMBL/GenBank/DDBJ whole genome shotgun (WGS) entry which is preliminary data.</text>
</comment>
<dbReference type="NCBIfam" id="NF002879">
    <property type="entry name" value="PRK03333.1"/>
    <property type="match status" value="1"/>
</dbReference>
<comment type="similarity">
    <text evidence="1 8">Belongs to the CoaE family.</text>
</comment>
<dbReference type="GO" id="GO:0004140">
    <property type="term" value="F:dephospho-CoA kinase activity"/>
    <property type="evidence" value="ECO:0007669"/>
    <property type="project" value="UniProtKB-UniRule"/>
</dbReference>
<dbReference type="Proteomes" id="UP000584670">
    <property type="component" value="Unassembled WGS sequence"/>
</dbReference>
<dbReference type="PANTHER" id="PTHR10695:SF46">
    <property type="entry name" value="BIFUNCTIONAL COENZYME A SYNTHASE-RELATED"/>
    <property type="match status" value="1"/>
</dbReference>
<dbReference type="InterPro" id="IPR027417">
    <property type="entry name" value="P-loop_NTPase"/>
</dbReference>
<evidence type="ECO:0000256" key="7">
    <source>
        <dbReference type="ARBA" id="ARBA00022993"/>
    </source>
</evidence>
<evidence type="ECO:0000313" key="10">
    <source>
        <dbReference type="EMBL" id="MBC2905828.1"/>
    </source>
</evidence>
<name>A0A7X1MCF8_9ACTN</name>
<keyword evidence="7 8" id="KW-0173">Coenzyme A biosynthesis</keyword>
<dbReference type="FunFam" id="3.40.50.300:FF:000991">
    <property type="entry name" value="Dephospho-CoA kinase"/>
    <property type="match status" value="1"/>
</dbReference>
<evidence type="ECO:0000256" key="6">
    <source>
        <dbReference type="ARBA" id="ARBA00022840"/>
    </source>
</evidence>
<dbReference type="NCBIfam" id="TIGR00152">
    <property type="entry name" value="dephospho-CoA kinase"/>
    <property type="match status" value="1"/>
</dbReference>
<keyword evidence="5 8" id="KW-0418">Kinase</keyword>
<keyword evidence="11" id="KW-1185">Reference proteome</keyword>
<dbReference type="InterPro" id="IPR001977">
    <property type="entry name" value="Depp_CoAkinase"/>
</dbReference>
<evidence type="ECO:0000256" key="2">
    <source>
        <dbReference type="ARBA" id="ARBA00022490"/>
    </source>
</evidence>
<accession>A0A7X1MCF8</accession>
<evidence type="ECO:0000313" key="11">
    <source>
        <dbReference type="Proteomes" id="UP000584670"/>
    </source>
</evidence>
<comment type="subcellular location">
    <subcellularLocation>
        <location evidence="8">Cytoplasm</location>
    </subcellularLocation>
</comment>
<dbReference type="RefSeq" id="WP_186285673.1">
    <property type="nucleotide sequence ID" value="NZ_JACMSF010000041.1"/>
</dbReference>
<reference evidence="10 11" key="1">
    <citation type="submission" date="2020-08" db="EMBL/GenBank/DDBJ databases">
        <title>Streptomyces sp. PSKA01 genome sequencing and assembly.</title>
        <authorList>
            <person name="Mandal S."/>
            <person name="Maiti P.K."/>
            <person name="Das P."/>
        </authorList>
    </citation>
    <scope>NUCLEOTIDE SEQUENCE [LARGE SCALE GENOMIC DNA]</scope>
    <source>
        <strain evidence="10 11">PSKA01</strain>
    </source>
</reference>
<gene>
    <name evidence="8" type="primary">coaE</name>
    <name evidence="10" type="ORF">H4N64_30570</name>
</gene>
<comment type="function">
    <text evidence="8">Catalyzes the phosphorylation of the 3'-hydroxyl group of dephosphocoenzyme A to form coenzyme A.</text>
</comment>
<dbReference type="Gene3D" id="3.40.50.300">
    <property type="entry name" value="P-loop containing nucleotide triphosphate hydrolases"/>
    <property type="match status" value="1"/>
</dbReference>
<dbReference type="HAMAP" id="MF_00376">
    <property type="entry name" value="Dephospho_CoA_kinase"/>
    <property type="match status" value="1"/>
</dbReference>
<evidence type="ECO:0000256" key="4">
    <source>
        <dbReference type="ARBA" id="ARBA00022741"/>
    </source>
</evidence>
<evidence type="ECO:0000256" key="1">
    <source>
        <dbReference type="ARBA" id="ARBA00009018"/>
    </source>
</evidence>
<organism evidence="10 11">
    <name type="scientific">Streptomyces cupreus</name>
    <dbReference type="NCBI Taxonomy" id="2759956"/>
    <lineage>
        <taxon>Bacteria</taxon>
        <taxon>Bacillati</taxon>
        <taxon>Actinomycetota</taxon>
        <taxon>Actinomycetes</taxon>
        <taxon>Kitasatosporales</taxon>
        <taxon>Streptomycetaceae</taxon>
        <taxon>Streptomyces</taxon>
    </lineage>
</organism>
<dbReference type="Pfam" id="PF01121">
    <property type="entry name" value="CoaE"/>
    <property type="match status" value="1"/>
</dbReference>
<proteinExistence type="inferred from homology"/>
<dbReference type="SUPFAM" id="SSF52540">
    <property type="entry name" value="P-loop containing nucleoside triphosphate hydrolases"/>
    <property type="match status" value="1"/>
</dbReference>
<keyword evidence="6 8" id="KW-0067">ATP-binding</keyword>
<comment type="catalytic activity">
    <reaction evidence="8">
        <text>3'-dephospho-CoA + ATP = ADP + CoA + H(+)</text>
        <dbReference type="Rhea" id="RHEA:18245"/>
        <dbReference type="ChEBI" id="CHEBI:15378"/>
        <dbReference type="ChEBI" id="CHEBI:30616"/>
        <dbReference type="ChEBI" id="CHEBI:57287"/>
        <dbReference type="ChEBI" id="CHEBI:57328"/>
        <dbReference type="ChEBI" id="CHEBI:456216"/>
        <dbReference type="EC" id="2.7.1.24"/>
    </reaction>
</comment>
<dbReference type="UniPathway" id="UPA00241">
    <property type="reaction ID" value="UER00356"/>
</dbReference>
<keyword evidence="4 8" id="KW-0547">Nucleotide-binding</keyword>
<keyword evidence="2 8" id="KW-0963">Cytoplasm</keyword>
<dbReference type="CDD" id="cd02022">
    <property type="entry name" value="DPCK"/>
    <property type="match status" value="1"/>
</dbReference>
<evidence type="ECO:0000256" key="9">
    <source>
        <dbReference type="NCBIfam" id="TIGR00152"/>
    </source>
</evidence>
<feature type="binding site" evidence="8">
    <location>
        <begin position="11"/>
        <end position="16"/>
    </location>
    <ligand>
        <name>ATP</name>
        <dbReference type="ChEBI" id="CHEBI:30616"/>
    </ligand>
</feature>
<dbReference type="EMBL" id="JACMSF010000041">
    <property type="protein sequence ID" value="MBC2905828.1"/>
    <property type="molecule type" value="Genomic_DNA"/>
</dbReference>
<comment type="pathway">
    <text evidence="8">Cofactor biosynthesis; coenzyme A biosynthesis; CoA from (R)-pantothenate: step 5/5.</text>
</comment>
<sequence length="206" mass="22187">MLKVGLTGGIGAGKSEVSRLLVDCGAVLIDADRIAREVVAPGTPGLTAVVEAFGEGVLAEDGSLDRPKLGSIVFADPDKLAVLNSIVHPLVGARSRELEQAAAEDAVVIHDVPLLTENGLAPLYDLVVVVDASPETQLDRLVRLRGMTEEDARARMAAQATREKRLEIADIVIDNDVPLEQLQRRVREVWAELERRAHASRTPPQE</sequence>
<dbReference type="PANTHER" id="PTHR10695">
    <property type="entry name" value="DEPHOSPHO-COA KINASE-RELATED"/>
    <property type="match status" value="1"/>
</dbReference>
<evidence type="ECO:0000256" key="3">
    <source>
        <dbReference type="ARBA" id="ARBA00022679"/>
    </source>
</evidence>
<protein>
    <recommendedName>
        <fullName evidence="8 9">Dephospho-CoA kinase</fullName>
        <ecNumber evidence="8 9">2.7.1.24</ecNumber>
    </recommendedName>
    <alternativeName>
        <fullName evidence="8">Dephosphocoenzyme A kinase</fullName>
    </alternativeName>
</protein>
<keyword evidence="3 8" id="KW-0808">Transferase</keyword>
<dbReference type="GO" id="GO:0005737">
    <property type="term" value="C:cytoplasm"/>
    <property type="evidence" value="ECO:0007669"/>
    <property type="project" value="UniProtKB-SubCell"/>
</dbReference>
<evidence type="ECO:0000256" key="8">
    <source>
        <dbReference type="HAMAP-Rule" id="MF_00376"/>
    </source>
</evidence>
<dbReference type="GO" id="GO:0005524">
    <property type="term" value="F:ATP binding"/>
    <property type="evidence" value="ECO:0007669"/>
    <property type="project" value="UniProtKB-UniRule"/>
</dbReference>
<dbReference type="AlphaFoldDB" id="A0A7X1MCF8"/>
<dbReference type="PROSITE" id="PS51219">
    <property type="entry name" value="DPCK"/>
    <property type="match status" value="1"/>
</dbReference>
<evidence type="ECO:0000256" key="5">
    <source>
        <dbReference type="ARBA" id="ARBA00022777"/>
    </source>
</evidence>